<evidence type="ECO:0000256" key="3">
    <source>
        <dbReference type="ARBA" id="ARBA00022490"/>
    </source>
</evidence>
<feature type="region of interest" description="Disordered" evidence="8">
    <location>
        <begin position="186"/>
        <end position="206"/>
    </location>
</feature>
<dbReference type="EMBL" id="JABZMK010000004">
    <property type="protein sequence ID" value="MBF1128854.1"/>
    <property type="molecule type" value="Genomic_DNA"/>
</dbReference>
<dbReference type="PANTHER" id="PTHR35794:SF2">
    <property type="entry name" value="CELL DIVISION PROTEIN DIVIVA"/>
    <property type="match status" value="1"/>
</dbReference>
<evidence type="ECO:0000256" key="8">
    <source>
        <dbReference type="SAM" id="MobiDB-lite"/>
    </source>
</evidence>
<evidence type="ECO:0000256" key="1">
    <source>
        <dbReference type="ARBA" id="ARBA00004496"/>
    </source>
</evidence>
<dbReference type="Proteomes" id="UP000757890">
    <property type="component" value="Unassembled WGS sequence"/>
</dbReference>
<evidence type="ECO:0000256" key="2">
    <source>
        <dbReference type="ARBA" id="ARBA00009008"/>
    </source>
</evidence>
<evidence type="ECO:0000313" key="10">
    <source>
        <dbReference type="Proteomes" id="UP000757890"/>
    </source>
</evidence>
<reference evidence="9" key="1">
    <citation type="submission" date="2020-04" db="EMBL/GenBank/DDBJ databases">
        <title>Deep metagenomics examines the oral microbiome during advanced dental caries in children, revealing novel taxa and co-occurrences with host molecules.</title>
        <authorList>
            <person name="Baker J.L."/>
            <person name="Morton J.T."/>
            <person name="Dinis M."/>
            <person name="Alvarez R."/>
            <person name="Tran N.C."/>
            <person name="Knight R."/>
            <person name="Edlund A."/>
        </authorList>
    </citation>
    <scope>NUCLEOTIDE SEQUENCE</scope>
    <source>
        <strain evidence="9">JCVI_32_bin.14</strain>
    </source>
</reference>
<proteinExistence type="inferred from homology"/>
<comment type="caution">
    <text evidence="9">The sequence shown here is derived from an EMBL/GenBank/DDBJ whole genome shotgun (WGS) entry which is preliminary data.</text>
</comment>
<sequence>MITPMDIHNKTFSRGLRGYSQEEVDAFLQELASDYERIYREHREMEEEMDTVKTKLRNYEKMESTMSSTLVMAQETAENVKRNAQKEAELAVREAQNEAHHIISDAEAARRKLNTDLLKTEGDVKIYIEKILANFKSAMALIESAKNTPEPQIVKAPEGQNEEMELPIEALDDRSADLFEGEVKADTAEAETDEAEDETQQAVSEI</sequence>
<dbReference type="Pfam" id="PF05103">
    <property type="entry name" value="DivIVA"/>
    <property type="match status" value="1"/>
</dbReference>
<evidence type="ECO:0000313" key="9">
    <source>
        <dbReference type="EMBL" id="MBF1128854.1"/>
    </source>
</evidence>
<dbReference type="AlphaFoldDB" id="A0A930B4Q4"/>
<comment type="subcellular location">
    <subcellularLocation>
        <location evidence="1">Cytoplasm</location>
    </subcellularLocation>
</comment>
<dbReference type="GO" id="GO:0051301">
    <property type="term" value="P:cell division"/>
    <property type="evidence" value="ECO:0007669"/>
    <property type="project" value="UniProtKB-KW"/>
</dbReference>
<feature type="coiled-coil region" evidence="7">
    <location>
        <begin position="28"/>
        <end position="112"/>
    </location>
</feature>
<dbReference type="Gene3D" id="6.10.250.660">
    <property type="match status" value="1"/>
</dbReference>
<comment type="similarity">
    <text evidence="2">Belongs to the DivIVA family.</text>
</comment>
<keyword evidence="4" id="KW-0132">Cell division</keyword>
<organism evidence="9 10">
    <name type="scientific">Dialister invisus</name>
    <dbReference type="NCBI Taxonomy" id="218538"/>
    <lineage>
        <taxon>Bacteria</taxon>
        <taxon>Bacillati</taxon>
        <taxon>Bacillota</taxon>
        <taxon>Negativicutes</taxon>
        <taxon>Veillonellales</taxon>
        <taxon>Veillonellaceae</taxon>
        <taxon>Dialister</taxon>
    </lineage>
</organism>
<dbReference type="PANTHER" id="PTHR35794">
    <property type="entry name" value="CELL DIVISION PROTEIN DIVIVA"/>
    <property type="match status" value="1"/>
</dbReference>
<keyword evidence="3" id="KW-0963">Cytoplasm</keyword>
<dbReference type="InterPro" id="IPR019933">
    <property type="entry name" value="DivIVA_domain"/>
</dbReference>
<gene>
    <name evidence="9" type="ORF">HXL70_02275</name>
</gene>
<dbReference type="InterPro" id="IPR007793">
    <property type="entry name" value="DivIVA_fam"/>
</dbReference>
<evidence type="ECO:0000256" key="6">
    <source>
        <dbReference type="ARBA" id="ARBA00023306"/>
    </source>
</evidence>
<dbReference type="NCBIfam" id="TIGR03544">
    <property type="entry name" value="DivI1A_domain"/>
    <property type="match status" value="1"/>
</dbReference>
<accession>A0A930B4Q4</accession>
<feature type="compositionally biased region" description="Acidic residues" evidence="8">
    <location>
        <begin position="188"/>
        <end position="199"/>
    </location>
</feature>
<keyword evidence="5 7" id="KW-0175">Coiled coil</keyword>
<protein>
    <submittedName>
        <fullName evidence="9">DivIVA domain-containing protein</fullName>
    </submittedName>
</protein>
<evidence type="ECO:0000256" key="7">
    <source>
        <dbReference type="SAM" id="Coils"/>
    </source>
</evidence>
<keyword evidence="6" id="KW-0131">Cell cycle</keyword>
<name>A0A930B4Q4_9FIRM</name>
<dbReference type="GO" id="GO:0005737">
    <property type="term" value="C:cytoplasm"/>
    <property type="evidence" value="ECO:0007669"/>
    <property type="project" value="UniProtKB-SubCell"/>
</dbReference>
<evidence type="ECO:0000256" key="5">
    <source>
        <dbReference type="ARBA" id="ARBA00023054"/>
    </source>
</evidence>
<evidence type="ECO:0000256" key="4">
    <source>
        <dbReference type="ARBA" id="ARBA00022618"/>
    </source>
</evidence>